<reference evidence="8" key="1">
    <citation type="journal article" date="2021" name="Front. Microbiol.">
        <title>Comprehensive Comparative Genomics and Phenotyping of Methylobacterium Species.</title>
        <authorList>
            <person name="Alessa O."/>
            <person name="Ogura Y."/>
            <person name="Fujitani Y."/>
            <person name="Takami H."/>
            <person name="Hayashi T."/>
            <person name="Sahin N."/>
            <person name="Tani A."/>
        </authorList>
    </citation>
    <scope>NUCLEOTIDE SEQUENCE</scope>
    <source>
        <strain evidence="8">KCTC 52305</strain>
    </source>
</reference>
<protein>
    <recommendedName>
        <fullName evidence="4">Chitooligosaccharide deacetylase</fullName>
    </recommendedName>
    <alternativeName>
        <fullName evidence="6">Nodulation protein B</fullName>
    </alternativeName>
</protein>
<dbReference type="Proteomes" id="UP001055167">
    <property type="component" value="Unassembled WGS sequence"/>
</dbReference>
<dbReference type="InterPro" id="IPR011330">
    <property type="entry name" value="Glyco_hydro/deAcase_b/a-brl"/>
</dbReference>
<dbReference type="EMBL" id="BPQH01000008">
    <property type="protein sequence ID" value="GJD50022.1"/>
    <property type="molecule type" value="Genomic_DNA"/>
</dbReference>
<gene>
    <name evidence="8" type="ORF">OPKNFCMD_2758</name>
</gene>
<accession>A0ABQ4QXA7</accession>
<dbReference type="InterPro" id="IPR002509">
    <property type="entry name" value="NODB_dom"/>
</dbReference>
<comment type="similarity">
    <text evidence="3">Belongs to the polysaccharide deacetylase family.</text>
</comment>
<evidence type="ECO:0000256" key="1">
    <source>
        <dbReference type="ARBA" id="ARBA00003236"/>
    </source>
</evidence>
<evidence type="ECO:0000313" key="8">
    <source>
        <dbReference type="EMBL" id="GJD50022.1"/>
    </source>
</evidence>
<dbReference type="Pfam" id="PF01522">
    <property type="entry name" value="Polysacc_deac_1"/>
    <property type="match status" value="2"/>
</dbReference>
<evidence type="ECO:0000256" key="3">
    <source>
        <dbReference type="ARBA" id="ARBA00010973"/>
    </source>
</evidence>
<evidence type="ECO:0000256" key="4">
    <source>
        <dbReference type="ARBA" id="ARBA00020071"/>
    </source>
</evidence>
<feature type="domain" description="NodB homology" evidence="7">
    <location>
        <begin position="79"/>
        <end position="336"/>
    </location>
</feature>
<keyword evidence="5" id="KW-0732">Signal</keyword>
<dbReference type="SUPFAM" id="SSF88713">
    <property type="entry name" value="Glycoside hydrolase/deacetylase"/>
    <property type="match status" value="1"/>
</dbReference>
<dbReference type="CDD" id="cd10918">
    <property type="entry name" value="CE4_NodB_like_5s_6s"/>
    <property type="match status" value="1"/>
</dbReference>
<evidence type="ECO:0000313" key="9">
    <source>
        <dbReference type="Proteomes" id="UP001055167"/>
    </source>
</evidence>
<comment type="caution">
    <text evidence="8">The sequence shown here is derived from an EMBL/GenBank/DDBJ whole genome shotgun (WGS) entry which is preliminary data.</text>
</comment>
<dbReference type="Gene3D" id="3.20.20.370">
    <property type="entry name" value="Glycoside hydrolase/deacetylase"/>
    <property type="match status" value="1"/>
</dbReference>
<evidence type="ECO:0000256" key="6">
    <source>
        <dbReference type="ARBA" id="ARBA00032976"/>
    </source>
</evidence>
<comment type="subcellular location">
    <subcellularLocation>
        <location evidence="2">Secreted</location>
    </subcellularLocation>
</comment>
<evidence type="ECO:0000256" key="5">
    <source>
        <dbReference type="ARBA" id="ARBA00022729"/>
    </source>
</evidence>
<dbReference type="PROSITE" id="PS51677">
    <property type="entry name" value="NODB"/>
    <property type="match status" value="1"/>
</dbReference>
<organism evidence="8 9">
    <name type="scientific">Methylobacterium crusticola</name>
    <dbReference type="NCBI Taxonomy" id="1697972"/>
    <lineage>
        <taxon>Bacteria</taxon>
        <taxon>Pseudomonadati</taxon>
        <taxon>Pseudomonadota</taxon>
        <taxon>Alphaproteobacteria</taxon>
        <taxon>Hyphomicrobiales</taxon>
        <taxon>Methylobacteriaceae</taxon>
        <taxon>Methylobacterium</taxon>
    </lineage>
</organism>
<evidence type="ECO:0000259" key="7">
    <source>
        <dbReference type="PROSITE" id="PS51677"/>
    </source>
</evidence>
<comment type="function">
    <text evidence="1">Is involved in generating a small heat-stable compound (Nod), an acylated oligomer of N-acetylglucosamine, that stimulates mitosis in various plant protoplasts.</text>
</comment>
<keyword evidence="9" id="KW-1185">Reference proteome</keyword>
<sequence>MGRLGSLKRRLRRFWPGRAGPRPVILMYHRVADLPYDPWQLAVTPAHFEAQLEEIRRTRTPLDLATFVARLAAGTLPRDAVALSFDDGYVDNLRAAEPRLAAAGIPATLFLTTSAVGRPEPFWWDELAHLILDRTDGADLDLTVAAEPCRLRFAEPEPPDRDRRGWRAWEAARTRREAGYQALWRLIRDAPPSERERAMTVLRTALGGAGPARADERAMTAEEVRGMARRGTFAIGGHTVSHPALPTLAPAAQRREIADGKLAAEALAGRPVEGFAYPYGAMDESARRAVAESGFAWACSTVGTAVSGRRFERYALPRIAAPDGDGGALARALAAG</sequence>
<dbReference type="PANTHER" id="PTHR34216">
    <property type="match status" value="1"/>
</dbReference>
<proteinExistence type="inferred from homology"/>
<evidence type="ECO:0000256" key="2">
    <source>
        <dbReference type="ARBA" id="ARBA00004613"/>
    </source>
</evidence>
<dbReference type="PANTHER" id="PTHR34216:SF3">
    <property type="entry name" value="POLY-BETA-1,6-N-ACETYL-D-GLUCOSAMINE N-DEACETYLASE"/>
    <property type="match status" value="1"/>
</dbReference>
<reference evidence="8" key="2">
    <citation type="submission" date="2021-08" db="EMBL/GenBank/DDBJ databases">
        <authorList>
            <person name="Tani A."/>
            <person name="Ola A."/>
            <person name="Ogura Y."/>
            <person name="Katsura K."/>
            <person name="Hayashi T."/>
        </authorList>
    </citation>
    <scope>NUCLEOTIDE SEQUENCE</scope>
    <source>
        <strain evidence="8">KCTC 52305</strain>
    </source>
</reference>
<dbReference type="InterPro" id="IPR051398">
    <property type="entry name" value="Polysacch_Deacetylase"/>
</dbReference>
<name>A0ABQ4QXA7_9HYPH</name>